<proteinExistence type="predicted"/>
<dbReference type="GO" id="GO:0019441">
    <property type="term" value="P:L-tryptophan catabolic process to kynurenine"/>
    <property type="evidence" value="ECO:0007669"/>
    <property type="project" value="InterPro"/>
</dbReference>
<dbReference type="Pfam" id="PF04199">
    <property type="entry name" value="Cyclase"/>
    <property type="match status" value="1"/>
</dbReference>
<dbReference type="InterPro" id="IPR037175">
    <property type="entry name" value="KFase_sf"/>
</dbReference>
<evidence type="ECO:0000313" key="2">
    <source>
        <dbReference type="Proteomes" id="UP000544090"/>
    </source>
</evidence>
<dbReference type="SUPFAM" id="SSF102198">
    <property type="entry name" value="Putative cyclase"/>
    <property type="match status" value="1"/>
</dbReference>
<dbReference type="EMBL" id="JAAZSQ010000013">
    <property type="protein sequence ID" value="NKX55581.1"/>
    <property type="molecule type" value="Genomic_DNA"/>
</dbReference>
<dbReference type="AlphaFoldDB" id="A0A7X6HGG9"/>
<dbReference type="GO" id="GO:0004061">
    <property type="term" value="F:arylformamidase activity"/>
    <property type="evidence" value="ECO:0007669"/>
    <property type="project" value="InterPro"/>
</dbReference>
<organism evidence="1 2">
    <name type="scientific">Arthrobacter mobilis</name>
    <dbReference type="NCBI Taxonomy" id="2724944"/>
    <lineage>
        <taxon>Bacteria</taxon>
        <taxon>Bacillati</taxon>
        <taxon>Actinomycetota</taxon>
        <taxon>Actinomycetes</taxon>
        <taxon>Micrococcales</taxon>
        <taxon>Micrococcaceae</taxon>
        <taxon>Arthrobacter</taxon>
    </lineage>
</organism>
<accession>A0A7X6HGG9</accession>
<dbReference type="Proteomes" id="UP000544090">
    <property type="component" value="Unassembled WGS sequence"/>
</dbReference>
<gene>
    <name evidence="1" type="ORF">HGG74_13750</name>
</gene>
<protein>
    <submittedName>
        <fullName evidence="1">Cyclase family protein</fullName>
    </submittedName>
</protein>
<dbReference type="PANTHER" id="PTHR31118">
    <property type="entry name" value="CYCLASE-LIKE PROTEIN 2"/>
    <property type="match status" value="1"/>
</dbReference>
<reference evidence="1 2" key="1">
    <citation type="submission" date="2020-04" db="EMBL/GenBank/DDBJ databases">
        <title>Arthrobacter sp. nov.</title>
        <authorList>
            <person name="Liu S."/>
        </authorList>
    </citation>
    <scope>NUCLEOTIDE SEQUENCE [LARGE SCALE GENOMIC DNA]</scope>
    <source>
        <strain evidence="1 2">E918</strain>
    </source>
</reference>
<evidence type="ECO:0000313" key="1">
    <source>
        <dbReference type="EMBL" id="NKX55581.1"/>
    </source>
</evidence>
<dbReference type="InterPro" id="IPR007325">
    <property type="entry name" value="KFase/CYL"/>
</dbReference>
<name>A0A7X6HGG9_9MICC</name>
<comment type="caution">
    <text evidence="1">The sequence shown here is derived from an EMBL/GenBank/DDBJ whole genome shotgun (WGS) entry which is preliminary data.</text>
</comment>
<dbReference type="Gene3D" id="3.50.30.50">
    <property type="entry name" value="Putative cyclase"/>
    <property type="match status" value="1"/>
</dbReference>
<keyword evidence="2" id="KW-1185">Reference proteome</keyword>
<dbReference type="RefSeq" id="WP_168487203.1">
    <property type="nucleotide sequence ID" value="NZ_JAAZSQ010000013.1"/>
</dbReference>
<dbReference type="PANTHER" id="PTHR31118:SF12">
    <property type="entry name" value="CYCLASE-LIKE PROTEIN 2"/>
    <property type="match status" value="1"/>
</dbReference>
<sequence length="271" mass="28865">MTDTASAAASETGVLAGLLAGLAEGRIEVIDLTTPLSAHTPALRLPTPFTNVIDLSLEEVAAYDERGPMWAHNNIHVGEHFGTHVDAPVHWISGRGGRDVSQLPVDRLVGPAAVIDLSPEAAANPDFLLEVGHIKAWEEKHGRLPKGAWLLYRTGWDQYGLDEALFLNADESGSHTPGVSSECARWLAEETEIAGFGVETVGIDAGTGFSLEPPFPAHYFLLGNDKYGVTSLKNLGKLPPAGSFVVVTPLPIIGGTASPARVLAFVEREHR</sequence>